<dbReference type="OrthoDB" id="2272416at2759"/>
<dbReference type="Proteomes" id="UP000325315">
    <property type="component" value="Unassembled WGS sequence"/>
</dbReference>
<evidence type="ECO:0000313" key="2">
    <source>
        <dbReference type="Proteomes" id="UP000325315"/>
    </source>
</evidence>
<dbReference type="PANTHER" id="PTHR34482">
    <property type="entry name" value="DNA DAMAGE-INDUCIBLE PROTEIN 1-LIKE"/>
    <property type="match status" value="1"/>
</dbReference>
<accession>A0A5B6VLW3</accession>
<reference evidence="2" key="1">
    <citation type="journal article" date="2019" name="Plant Biotechnol. J.">
        <title>Genome sequencing of the Australian wild diploid species Gossypium australe highlights disease resistance and delayed gland morphogenesis.</title>
        <authorList>
            <person name="Cai Y."/>
            <person name="Cai X."/>
            <person name="Wang Q."/>
            <person name="Wang P."/>
            <person name="Zhang Y."/>
            <person name="Cai C."/>
            <person name="Xu Y."/>
            <person name="Wang K."/>
            <person name="Zhou Z."/>
            <person name="Wang C."/>
            <person name="Geng S."/>
            <person name="Li B."/>
            <person name="Dong Q."/>
            <person name="Hou Y."/>
            <person name="Wang H."/>
            <person name="Ai P."/>
            <person name="Liu Z."/>
            <person name="Yi F."/>
            <person name="Sun M."/>
            <person name="An G."/>
            <person name="Cheng J."/>
            <person name="Zhang Y."/>
            <person name="Shi Q."/>
            <person name="Xie Y."/>
            <person name="Shi X."/>
            <person name="Chang Y."/>
            <person name="Huang F."/>
            <person name="Chen Y."/>
            <person name="Hong S."/>
            <person name="Mi L."/>
            <person name="Sun Q."/>
            <person name="Zhang L."/>
            <person name="Zhou B."/>
            <person name="Peng R."/>
            <person name="Zhang X."/>
            <person name="Liu F."/>
        </authorList>
    </citation>
    <scope>NUCLEOTIDE SEQUENCE [LARGE SCALE GENOMIC DNA]</scope>
    <source>
        <strain evidence="2">cv. PA1801</strain>
    </source>
</reference>
<comment type="caution">
    <text evidence="1">The sequence shown here is derived from an EMBL/GenBank/DDBJ whole genome shotgun (WGS) entry which is preliminary data.</text>
</comment>
<sequence length="213" mass="25154">MNQWFTQYIQANPTAQQPPPSPNPQLIPVPPQVVEHQRLNKPSVDKIRKYEVEKFRANVDDDPEKAEIWLEKIIRVFDELSCTPVECLKCDVPLLRDTRYQWWNTLLSVVPRERKYISHRFIDQKHKEFLVSKQGRMIVTEYQRGFVRLSKYALEYVSTEDIMCKRFVDGLNEDIKLLVGILELKEFVFLVERACKAEEISKGKRKADSEARD</sequence>
<dbReference type="AlphaFoldDB" id="A0A5B6VLW3"/>
<dbReference type="PANTHER" id="PTHR34482:SF36">
    <property type="entry name" value="RETROTRANSPOSON GAG DOMAIN-CONTAINING PROTEIN"/>
    <property type="match status" value="1"/>
</dbReference>
<gene>
    <name evidence="1" type="ORF">EPI10_015777</name>
</gene>
<protein>
    <submittedName>
        <fullName evidence="1">Protein MCM10</fullName>
    </submittedName>
</protein>
<keyword evidence="2" id="KW-1185">Reference proteome</keyword>
<name>A0A5B6VLW3_9ROSI</name>
<dbReference type="EMBL" id="SMMG02000006">
    <property type="protein sequence ID" value="KAA3470036.1"/>
    <property type="molecule type" value="Genomic_DNA"/>
</dbReference>
<evidence type="ECO:0000313" key="1">
    <source>
        <dbReference type="EMBL" id="KAA3470036.1"/>
    </source>
</evidence>
<proteinExistence type="predicted"/>
<organism evidence="1 2">
    <name type="scientific">Gossypium australe</name>
    <dbReference type="NCBI Taxonomy" id="47621"/>
    <lineage>
        <taxon>Eukaryota</taxon>
        <taxon>Viridiplantae</taxon>
        <taxon>Streptophyta</taxon>
        <taxon>Embryophyta</taxon>
        <taxon>Tracheophyta</taxon>
        <taxon>Spermatophyta</taxon>
        <taxon>Magnoliopsida</taxon>
        <taxon>eudicotyledons</taxon>
        <taxon>Gunneridae</taxon>
        <taxon>Pentapetalae</taxon>
        <taxon>rosids</taxon>
        <taxon>malvids</taxon>
        <taxon>Malvales</taxon>
        <taxon>Malvaceae</taxon>
        <taxon>Malvoideae</taxon>
        <taxon>Gossypium</taxon>
    </lineage>
</organism>